<dbReference type="EMBL" id="JACHXV010000003">
    <property type="protein sequence ID" value="MBB3173123.1"/>
    <property type="molecule type" value="Genomic_DNA"/>
</dbReference>
<feature type="region of interest" description="Disordered" evidence="4">
    <location>
        <begin position="1"/>
        <end position="67"/>
    </location>
</feature>
<dbReference type="InterPro" id="IPR011990">
    <property type="entry name" value="TPR-like_helical_dom_sf"/>
</dbReference>
<dbReference type="Proteomes" id="UP000557688">
    <property type="component" value="Unassembled WGS sequence"/>
</dbReference>
<dbReference type="PANTHER" id="PTHR43179">
    <property type="entry name" value="RHAMNOSYLTRANSFERASE WBBL"/>
    <property type="match status" value="1"/>
</dbReference>
<evidence type="ECO:0000259" key="5">
    <source>
        <dbReference type="Pfam" id="PF00535"/>
    </source>
</evidence>
<protein>
    <submittedName>
        <fullName evidence="6">GT2 family glycosyltransferase/glycosyltransferase involved in cell wall biosynthesis</fullName>
    </submittedName>
</protein>
<evidence type="ECO:0000256" key="4">
    <source>
        <dbReference type="SAM" id="MobiDB-lite"/>
    </source>
</evidence>
<evidence type="ECO:0000256" key="1">
    <source>
        <dbReference type="ARBA" id="ARBA00006739"/>
    </source>
</evidence>
<keyword evidence="7" id="KW-1185">Reference proteome</keyword>
<dbReference type="AlphaFoldDB" id="A0A839UXM6"/>
<keyword evidence="3 6" id="KW-0808">Transferase</keyword>
<dbReference type="SUPFAM" id="SSF53756">
    <property type="entry name" value="UDP-Glycosyltransferase/glycogen phosphorylase"/>
    <property type="match status" value="1"/>
</dbReference>
<sequence length="1111" mass="118446">MARRARLPAQTGTAGAPVTPAVPVERVSLDRYPGYRRSAPERAEPEAQADGPGGPPRRRRVSEADRRAWQEWQQGRIEDAFADGQRAQAEGRALDALSAFERAHRLSPDDPVLMFALGLARSLCDDHAGCLALMERLGGRVDMREAWVTAASAALALGLNQRAGRHVERLLSTHGFDPSLSDILGRVMEATGRVGWCALSGGGPGGDPGGGGAVLNVLCAGPVQMIADGVAIPPGPPRRRALWRSHVLPEGWERWEALEVRDGAGTPLLGSPIAASRIARPAGFVEAAGPRHIRGWAWHPADRDRTPQILVRVASDRGDGELVARLELDEAADPLPGNALARPRRIDFAVPRRLRGARLDFTDAAGQSLFGSPLDPLLLSDLRPADRGAGGALPAALPAAATAGGIDVVIPVYRHCRRTLDCIDSVVASRQRSGGRDVRIVVVEDSSPDADLRAALDALADDGVIELLRTPRNRGFTHAANLGLQHGAAAGRDVLLLNSDTLVAPDWLERMREAAATAGDIGSITPLSNDATILSYPDRRRANPMPDADALTALADQAARANGGELIGIPTGIGFCMYMRRACLDRVGGFDEALFAQGYGEENDWCLRAAALGWRHVAATGIVVAHEGGVSFGEARQFLMARNAAIVERLHPGYDAAVAAHIDADPLAMARRRIDRLRLLDSLAAEAAPATVALVTHDQGGGVERVVRSRIDALRAAGRAVLVLRPSSEGGVCVVSDGPADSHPNLAWRLPDETDALCDLLREAGVTAFEWHHMLGHEPPMRELPARLGVPFTITVHDYAAFCPRVTLVSYGRRYCGEPDLAACEVCVATLGRRTDEAIGVAPLRARSAREFAAAARVVVPSQDVGRRIERHFPHVRLSVEPWEEDHPELDLAAYARRFGAAVERVGAVPRAPGRMRIALLGGIGPEKGYDVLLDCLRCAREEGLPLEFVVAGFTPDDATLREAGCGPITGEYEAGELPALLAGFDADVAFLPSVCPETWSFTLSEAWRAGLPTVVFDIGTPAERVRATGRGLVLPIALPPAMICRQLMVCAQRSIQQRDSLAKTAVPPQFGHRSAATAHDSRTAAEAAKRPAASAAERTAADAAETTDGF</sequence>
<dbReference type="RefSeq" id="WP_183274848.1">
    <property type="nucleotide sequence ID" value="NZ_JACHXV010000003.1"/>
</dbReference>
<dbReference type="Gene3D" id="1.25.40.10">
    <property type="entry name" value="Tetratricopeptide repeat domain"/>
    <property type="match status" value="1"/>
</dbReference>
<comment type="similarity">
    <text evidence="1">Belongs to the glycosyltransferase 2 family.</text>
</comment>
<dbReference type="InterPro" id="IPR001173">
    <property type="entry name" value="Glyco_trans_2-like"/>
</dbReference>
<dbReference type="SUPFAM" id="SSF48452">
    <property type="entry name" value="TPR-like"/>
    <property type="match status" value="1"/>
</dbReference>
<reference evidence="6 7" key="1">
    <citation type="submission" date="2020-08" db="EMBL/GenBank/DDBJ databases">
        <title>Genomic Encyclopedia of Type Strains, Phase III (KMG-III): the genomes of soil and plant-associated and newly described type strains.</title>
        <authorList>
            <person name="Whitman W."/>
        </authorList>
    </citation>
    <scope>NUCLEOTIDE SEQUENCE [LARGE SCALE GENOMIC DNA]</scope>
    <source>
        <strain evidence="6 7">CECT 8088</strain>
    </source>
</reference>
<accession>A0A839UXM6</accession>
<evidence type="ECO:0000256" key="3">
    <source>
        <dbReference type="ARBA" id="ARBA00022679"/>
    </source>
</evidence>
<feature type="compositionally biased region" description="Low complexity" evidence="4">
    <location>
        <begin position="1091"/>
        <end position="1111"/>
    </location>
</feature>
<name>A0A839UXM6_9PROT</name>
<evidence type="ECO:0000313" key="6">
    <source>
        <dbReference type="EMBL" id="MBB3173123.1"/>
    </source>
</evidence>
<evidence type="ECO:0000313" key="7">
    <source>
        <dbReference type="Proteomes" id="UP000557688"/>
    </source>
</evidence>
<dbReference type="Pfam" id="PF13692">
    <property type="entry name" value="Glyco_trans_1_4"/>
    <property type="match status" value="1"/>
</dbReference>
<feature type="region of interest" description="Disordered" evidence="4">
    <location>
        <begin position="1063"/>
        <end position="1111"/>
    </location>
</feature>
<dbReference type="Gene3D" id="3.90.550.10">
    <property type="entry name" value="Spore Coat Polysaccharide Biosynthesis Protein SpsA, Chain A"/>
    <property type="match status" value="1"/>
</dbReference>
<dbReference type="Pfam" id="PF00535">
    <property type="entry name" value="Glycos_transf_2"/>
    <property type="match status" value="1"/>
</dbReference>
<organism evidence="6 7">
    <name type="scientific">Endobacter medicaginis</name>
    <dbReference type="NCBI Taxonomy" id="1181271"/>
    <lineage>
        <taxon>Bacteria</taxon>
        <taxon>Pseudomonadati</taxon>
        <taxon>Pseudomonadota</taxon>
        <taxon>Alphaproteobacteria</taxon>
        <taxon>Acetobacterales</taxon>
        <taxon>Acetobacteraceae</taxon>
        <taxon>Endobacter</taxon>
    </lineage>
</organism>
<comment type="caution">
    <text evidence="6">The sequence shown here is derived from an EMBL/GenBank/DDBJ whole genome shotgun (WGS) entry which is preliminary data.</text>
</comment>
<gene>
    <name evidence="6" type="ORF">FHR90_000941</name>
</gene>
<feature type="domain" description="Glycosyltransferase 2-like" evidence="5">
    <location>
        <begin position="408"/>
        <end position="586"/>
    </location>
</feature>
<dbReference type="InterPro" id="IPR029044">
    <property type="entry name" value="Nucleotide-diphossugar_trans"/>
</dbReference>
<evidence type="ECO:0000256" key="2">
    <source>
        <dbReference type="ARBA" id="ARBA00022676"/>
    </source>
</evidence>
<dbReference type="Gene3D" id="3.40.50.2000">
    <property type="entry name" value="Glycogen Phosphorylase B"/>
    <property type="match status" value="2"/>
</dbReference>
<keyword evidence="2" id="KW-0328">Glycosyltransferase</keyword>
<proteinExistence type="inferred from homology"/>
<dbReference type="PANTHER" id="PTHR43179:SF12">
    <property type="entry name" value="GALACTOFURANOSYLTRANSFERASE GLFT2"/>
    <property type="match status" value="1"/>
</dbReference>
<feature type="compositionally biased region" description="Basic and acidic residues" evidence="4">
    <location>
        <begin position="1080"/>
        <end position="1090"/>
    </location>
</feature>
<dbReference type="SUPFAM" id="SSF53448">
    <property type="entry name" value="Nucleotide-diphospho-sugar transferases"/>
    <property type="match status" value="1"/>
</dbReference>
<dbReference type="GO" id="GO:0016757">
    <property type="term" value="F:glycosyltransferase activity"/>
    <property type="evidence" value="ECO:0007669"/>
    <property type="project" value="UniProtKB-KW"/>
</dbReference>